<proteinExistence type="predicted"/>
<dbReference type="SUPFAM" id="SSF47095">
    <property type="entry name" value="HMG-box"/>
    <property type="match status" value="1"/>
</dbReference>
<dbReference type="EMBL" id="OOIL02000126">
    <property type="protein sequence ID" value="VFQ61089.1"/>
    <property type="molecule type" value="Genomic_DNA"/>
</dbReference>
<evidence type="ECO:0000313" key="1">
    <source>
        <dbReference type="EMBL" id="VFQ61089.1"/>
    </source>
</evidence>
<evidence type="ECO:0008006" key="3">
    <source>
        <dbReference type="Google" id="ProtNLM"/>
    </source>
</evidence>
<dbReference type="Proteomes" id="UP000595140">
    <property type="component" value="Unassembled WGS sequence"/>
</dbReference>
<gene>
    <name evidence="1" type="ORF">CCAM_LOCUS2865</name>
</gene>
<keyword evidence="2" id="KW-1185">Reference proteome</keyword>
<dbReference type="Gene3D" id="1.10.30.10">
    <property type="entry name" value="High mobility group box domain"/>
    <property type="match status" value="1"/>
</dbReference>
<dbReference type="InterPro" id="IPR036910">
    <property type="entry name" value="HMG_box_dom_sf"/>
</dbReference>
<reference evidence="1 2" key="1">
    <citation type="submission" date="2018-04" db="EMBL/GenBank/DDBJ databases">
        <authorList>
            <person name="Vogel A."/>
        </authorList>
    </citation>
    <scope>NUCLEOTIDE SEQUENCE [LARGE SCALE GENOMIC DNA]</scope>
</reference>
<protein>
    <recommendedName>
        <fullName evidence="3">HMG box domain-containing protein</fullName>
    </recommendedName>
</protein>
<dbReference type="AlphaFoldDB" id="A0A484KDQ4"/>
<evidence type="ECO:0000313" key="2">
    <source>
        <dbReference type="Proteomes" id="UP000595140"/>
    </source>
</evidence>
<accession>A0A484KDQ4</accession>
<organism evidence="1 2">
    <name type="scientific">Cuscuta campestris</name>
    <dbReference type="NCBI Taxonomy" id="132261"/>
    <lineage>
        <taxon>Eukaryota</taxon>
        <taxon>Viridiplantae</taxon>
        <taxon>Streptophyta</taxon>
        <taxon>Embryophyta</taxon>
        <taxon>Tracheophyta</taxon>
        <taxon>Spermatophyta</taxon>
        <taxon>Magnoliopsida</taxon>
        <taxon>eudicotyledons</taxon>
        <taxon>Gunneridae</taxon>
        <taxon>Pentapetalae</taxon>
        <taxon>asterids</taxon>
        <taxon>lamiids</taxon>
        <taxon>Solanales</taxon>
        <taxon>Convolvulaceae</taxon>
        <taxon>Cuscuteae</taxon>
        <taxon>Cuscuta</taxon>
        <taxon>Cuscuta subgen. Grammica</taxon>
        <taxon>Cuscuta sect. Cleistogrammica</taxon>
    </lineage>
</organism>
<name>A0A484KDQ4_9ASTE</name>
<sequence>MMRFMFIFRKSLVIYDEPKKGELAATAFRIFLKEMRRQNPTWKYAKVKKAASRKWKSFFIGHKAPYMRKAQNQIFKKMTASLDPECIMPPCHDEDSS</sequence>